<sequence>MTEIHGTCDKRFEAVRDALAESLDKADVGASVAVYLGDQPVVDIWGGYADATRTKPWERDTITNVFSSTKTMTALCALILADRGVIDLDAPVAKYWPEFRATNVLVRHALSHTAGLPDWDPPIAREDLLDWDRATALLARQTPQWEPGTAAGYHSMTFGHLVGEVVRRATGRTLATFFAEEVAGPLGADFHITLPAEHDHRVSLSIAPPESPDGDWTAGTQVYGPEHGIRLSEGNSLTWRRTEFPATGGIGNARSMAAVQSVLANGGTARGIRLLSEAGCARASEEQFNGEDQLLGMSMRWGMGYALFGNTCAWGGWGGSIVMVDPTARLTVAYAMNQMMDPRTAPDERAMSFMTTAYTGLR</sequence>
<feature type="domain" description="Beta-lactamase-related" evidence="1">
    <location>
        <begin position="26"/>
        <end position="344"/>
    </location>
</feature>
<dbReference type="Gene3D" id="3.40.710.10">
    <property type="entry name" value="DD-peptidase/beta-lactamase superfamily"/>
    <property type="match status" value="1"/>
</dbReference>
<dbReference type="PANTHER" id="PTHR43319">
    <property type="entry name" value="BETA-LACTAMASE-RELATED"/>
    <property type="match status" value="1"/>
</dbReference>
<evidence type="ECO:0000313" key="2">
    <source>
        <dbReference type="EMBL" id="TCO44204.1"/>
    </source>
</evidence>
<evidence type="ECO:0000313" key="3">
    <source>
        <dbReference type="Proteomes" id="UP000295680"/>
    </source>
</evidence>
<organism evidence="2 3">
    <name type="scientific">Actinocrispum wychmicini</name>
    <dbReference type="NCBI Taxonomy" id="1213861"/>
    <lineage>
        <taxon>Bacteria</taxon>
        <taxon>Bacillati</taxon>
        <taxon>Actinomycetota</taxon>
        <taxon>Actinomycetes</taxon>
        <taxon>Pseudonocardiales</taxon>
        <taxon>Pseudonocardiaceae</taxon>
        <taxon>Actinocrispum</taxon>
    </lineage>
</organism>
<accession>A0A4R2IHB7</accession>
<name>A0A4R2IHB7_9PSEU</name>
<dbReference type="Pfam" id="PF00144">
    <property type="entry name" value="Beta-lactamase"/>
    <property type="match status" value="1"/>
</dbReference>
<keyword evidence="3" id="KW-1185">Reference proteome</keyword>
<protein>
    <submittedName>
        <fullName evidence="2">CubicO group peptidase (Beta-lactamase class C family)</fullName>
    </submittedName>
</protein>
<dbReference type="Proteomes" id="UP000295680">
    <property type="component" value="Unassembled WGS sequence"/>
</dbReference>
<dbReference type="InterPro" id="IPR001466">
    <property type="entry name" value="Beta-lactam-related"/>
</dbReference>
<evidence type="ECO:0000259" key="1">
    <source>
        <dbReference type="Pfam" id="PF00144"/>
    </source>
</evidence>
<dbReference type="InterPro" id="IPR012338">
    <property type="entry name" value="Beta-lactam/transpept-like"/>
</dbReference>
<dbReference type="AlphaFoldDB" id="A0A4R2IHB7"/>
<gene>
    <name evidence="2" type="ORF">EV192_12527</name>
</gene>
<comment type="caution">
    <text evidence="2">The sequence shown here is derived from an EMBL/GenBank/DDBJ whole genome shotgun (WGS) entry which is preliminary data.</text>
</comment>
<dbReference type="SUPFAM" id="SSF56601">
    <property type="entry name" value="beta-lactamase/transpeptidase-like"/>
    <property type="match status" value="1"/>
</dbReference>
<reference evidence="2 3" key="1">
    <citation type="submission" date="2019-03" db="EMBL/GenBank/DDBJ databases">
        <title>Genomic Encyclopedia of Type Strains, Phase IV (KMG-IV): sequencing the most valuable type-strain genomes for metagenomic binning, comparative biology and taxonomic classification.</title>
        <authorList>
            <person name="Goeker M."/>
        </authorList>
    </citation>
    <scope>NUCLEOTIDE SEQUENCE [LARGE SCALE GENOMIC DNA]</scope>
    <source>
        <strain evidence="2 3">DSM 45934</strain>
    </source>
</reference>
<dbReference type="OrthoDB" id="3422781at2"/>
<dbReference type="EMBL" id="SLWS01000025">
    <property type="protein sequence ID" value="TCO44204.1"/>
    <property type="molecule type" value="Genomic_DNA"/>
</dbReference>
<proteinExistence type="predicted"/>
<dbReference type="InterPro" id="IPR052907">
    <property type="entry name" value="Beta-lactamase/esterase"/>
</dbReference>
<dbReference type="RefSeq" id="WP_132126452.1">
    <property type="nucleotide sequence ID" value="NZ_SLWS01000025.1"/>
</dbReference>
<dbReference type="PANTHER" id="PTHR43319:SF3">
    <property type="entry name" value="BETA-LACTAMASE-RELATED DOMAIN-CONTAINING PROTEIN"/>
    <property type="match status" value="1"/>
</dbReference>